<evidence type="ECO:0000313" key="2">
    <source>
        <dbReference type="EMBL" id="AIN97368.1"/>
    </source>
</evidence>
<feature type="region of interest" description="Disordered" evidence="1">
    <location>
        <begin position="1"/>
        <end position="21"/>
    </location>
</feature>
<dbReference type="EMBL" id="CP009388">
    <property type="protein sequence ID" value="AIN97368.1"/>
    <property type="molecule type" value="Genomic_DNA"/>
</dbReference>
<reference evidence="2 3" key="1">
    <citation type="journal article" date="2015" name="Sci. Rep.">
        <title>The genome of Leishmania panamensis: insights into genomics of the L. (Viannia) subgenus.</title>
        <authorList>
            <person name="Llanes A."/>
            <person name="Restrepo C.M."/>
            <person name="Vecchio G.D."/>
            <person name="Anguizola F.J."/>
            <person name="Lleonart R."/>
        </authorList>
    </citation>
    <scope>NUCLEOTIDE SEQUENCE [LARGE SCALE GENOMIC DNA]</scope>
    <source>
        <strain evidence="2 3">MHOM/PA/94/PSC-1</strain>
    </source>
</reference>
<protein>
    <submittedName>
        <fullName evidence="2">Uncharacterized protein</fullName>
    </submittedName>
</protein>
<evidence type="ECO:0000256" key="1">
    <source>
        <dbReference type="SAM" id="MobiDB-lite"/>
    </source>
</evidence>
<name>A0A088RN51_LEIPA</name>
<dbReference type="OrthoDB" id="265803at2759"/>
<dbReference type="VEuPathDB" id="TriTrypDB:LPMP_190260"/>
<evidence type="ECO:0000313" key="3">
    <source>
        <dbReference type="Proteomes" id="UP000063063"/>
    </source>
</evidence>
<gene>
    <name evidence="2" type="ORF">LPMP_190260</name>
</gene>
<dbReference type="GeneID" id="22574080"/>
<proteinExistence type="predicted"/>
<keyword evidence="3" id="KW-1185">Reference proteome</keyword>
<dbReference type="Proteomes" id="UP000063063">
    <property type="component" value="Chromosome 19"/>
</dbReference>
<dbReference type="eggNOG" id="ENOG502SNWS">
    <property type="taxonomic scope" value="Eukaryota"/>
</dbReference>
<dbReference type="AlphaFoldDB" id="A0A088RN51"/>
<sequence length="182" mass="19891">MHDSTKMYSKSVQPSSANSANPLDDAMCARVKQERRAALFKMLVWCPHLQQALGAALCLAPPESVSDFSAAVRANMLAGDLCSSARLTPVAGGSWRSCGNVDSFWHIAAPTTSARSNTREGQTAARSPWNTRCRVLQPPSSPSFFFIEPFLFSRCGLQLPTPIPPAFLGLPYVKPRWARHTQ</sequence>
<organism evidence="2 3">
    <name type="scientific">Leishmania panamensis</name>
    <dbReference type="NCBI Taxonomy" id="5679"/>
    <lineage>
        <taxon>Eukaryota</taxon>
        <taxon>Discoba</taxon>
        <taxon>Euglenozoa</taxon>
        <taxon>Kinetoplastea</taxon>
        <taxon>Metakinetoplastina</taxon>
        <taxon>Trypanosomatida</taxon>
        <taxon>Trypanosomatidae</taxon>
        <taxon>Leishmaniinae</taxon>
        <taxon>Leishmania</taxon>
        <taxon>Leishmania guyanensis species complex</taxon>
    </lineage>
</organism>
<accession>A0A088RN51</accession>
<dbReference type="RefSeq" id="XP_010698021.1">
    <property type="nucleotide sequence ID" value="XM_010699719.1"/>
</dbReference>
<dbReference type="KEGG" id="lpan:LPMP_190260"/>